<reference evidence="5 6" key="1">
    <citation type="submission" date="2016-10" db="EMBL/GenBank/DDBJ databases">
        <authorList>
            <person name="de Groot N.N."/>
        </authorList>
    </citation>
    <scope>NUCLEOTIDE SEQUENCE [LARGE SCALE GENOMIC DNA]</scope>
    <source>
        <strain evidence="5 6">DSM 10495</strain>
    </source>
</reference>
<dbReference type="STRING" id="156980.SAMN04489745_2819"/>
<dbReference type="AlphaFoldDB" id="A0A1H4SCB8"/>
<evidence type="ECO:0000256" key="1">
    <source>
        <dbReference type="ARBA" id="ARBA00022676"/>
    </source>
</evidence>
<feature type="domain" description="Glycosyl transferase family 1" evidence="4">
    <location>
        <begin position="255"/>
        <end position="390"/>
    </location>
</feature>
<dbReference type="Gene3D" id="3.40.50.2000">
    <property type="entry name" value="Glycogen Phosphorylase B"/>
    <property type="match status" value="1"/>
</dbReference>
<organism evidence="5 6">
    <name type="scientific">Arthrobacter woluwensis</name>
    <dbReference type="NCBI Taxonomy" id="156980"/>
    <lineage>
        <taxon>Bacteria</taxon>
        <taxon>Bacillati</taxon>
        <taxon>Actinomycetota</taxon>
        <taxon>Actinomycetes</taxon>
        <taxon>Micrococcales</taxon>
        <taxon>Micrococcaceae</taxon>
        <taxon>Arthrobacter</taxon>
    </lineage>
</organism>
<dbReference type="InterPro" id="IPR001296">
    <property type="entry name" value="Glyco_trans_1"/>
</dbReference>
<keyword evidence="2 5" id="KW-0808">Transferase</keyword>
<proteinExistence type="predicted"/>
<dbReference type="PANTHER" id="PTHR12526">
    <property type="entry name" value="GLYCOSYLTRANSFERASE"/>
    <property type="match status" value="1"/>
</dbReference>
<evidence type="ECO:0000259" key="4">
    <source>
        <dbReference type="Pfam" id="PF00534"/>
    </source>
</evidence>
<name>A0A1H4SCB8_9MICC</name>
<evidence type="ECO:0000256" key="3">
    <source>
        <dbReference type="SAM" id="MobiDB-lite"/>
    </source>
</evidence>
<accession>A0A1H4SCB8</accession>
<sequence>MSAPAGQGLPRVLISAYACGPGLGSEPGAGWAVVQAAARHARVWVMTRERFAPAIARALAADSFLASRVRPVYVDLPDRYLRAKRRHRDVYWYYPLWQREAARVARRLHGEHHFTLLHHATFAVDWMPCGLSSLSREIPLVWGPVGGASYVPPELWRWLGIRGTVHELLRSAATRTVRRLSTGTTAARAAVTVALNADTARRFHSAGEVLIAPNVVLGEPEPGGSPAPAATPAHRDATASAPGPGGHGAPLELNALFVGRLVAWKGVRLALAAVAESPQWSLTFVGDGPEREWLEAMARRRGLEQRVHFLGQVERPEVLRLMGLADALLFPSLHDSCGWVVGEALSHGLPVVCVDLGGPPSFLAERGQAAPVSRNVVADLCERLDTLRLDTLRPNTRRPGRHGSAAWPLPDPASWTQEAFTARVGDWYRRALDARAAHPQRTADHVTP</sequence>
<dbReference type="Pfam" id="PF00534">
    <property type="entry name" value="Glycos_transf_1"/>
    <property type="match status" value="1"/>
</dbReference>
<evidence type="ECO:0000313" key="6">
    <source>
        <dbReference type="Proteomes" id="UP000182652"/>
    </source>
</evidence>
<protein>
    <submittedName>
        <fullName evidence="5">Glycosyltransferase involved in cell wall bisynthesis</fullName>
    </submittedName>
</protein>
<dbReference type="SUPFAM" id="SSF53756">
    <property type="entry name" value="UDP-Glycosyltransferase/glycogen phosphorylase"/>
    <property type="match status" value="1"/>
</dbReference>
<dbReference type="RefSeq" id="WP_139244700.1">
    <property type="nucleotide sequence ID" value="NZ_FNSN01000003.1"/>
</dbReference>
<dbReference type="EMBL" id="FNSN01000003">
    <property type="protein sequence ID" value="SEC41793.1"/>
    <property type="molecule type" value="Genomic_DNA"/>
</dbReference>
<evidence type="ECO:0000313" key="5">
    <source>
        <dbReference type="EMBL" id="SEC41793.1"/>
    </source>
</evidence>
<dbReference type="GO" id="GO:0016757">
    <property type="term" value="F:glycosyltransferase activity"/>
    <property type="evidence" value="ECO:0007669"/>
    <property type="project" value="UniProtKB-KW"/>
</dbReference>
<keyword evidence="1" id="KW-0328">Glycosyltransferase</keyword>
<dbReference type="PANTHER" id="PTHR12526:SF510">
    <property type="entry name" value="D-INOSITOL 3-PHOSPHATE GLYCOSYLTRANSFERASE"/>
    <property type="match status" value="1"/>
</dbReference>
<dbReference type="Proteomes" id="UP000182652">
    <property type="component" value="Unassembled WGS sequence"/>
</dbReference>
<gene>
    <name evidence="5" type="ORF">SAMN04489745_2819</name>
</gene>
<feature type="compositionally biased region" description="Low complexity" evidence="3">
    <location>
        <begin position="220"/>
        <end position="242"/>
    </location>
</feature>
<keyword evidence="6" id="KW-1185">Reference proteome</keyword>
<evidence type="ECO:0000256" key="2">
    <source>
        <dbReference type="ARBA" id="ARBA00022679"/>
    </source>
</evidence>
<feature type="region of interest" description="Disordered" evidence="3">
    <location>
        <begin position="220"/>
        <end position="245"/>
    </location>
</feature>